<evidence type="ECO:0000313" key="2">
    <source>
        <dbReference type="Proteomes" id="UP001294412"/>
    </source>
</evidence>
<sequence length="117" mass="12973">MQTALSNAVARLEAVLTREIDALNGGYRIDLVETAGRKNQSLLELTRLTREVGPDMLDVPMRERLATLRSQLHENQSVLARHVEASHEISGIMARSLEAAESDGTYSSRPEFAGRVR</sequence>
<gene>
    <name evidence="1" type="ORF">U0C82_01080</name>
</gene>
<reference evidence="1 2" key="1">
    <citation type="submission" date="2023-12" db="EMBL/GenBank/DDBJ databases">
        <title>Description of Novel Strain Fulvimarina sp. 2208YS6-2-32 isolated from Uroteuthis (Photololigo) edulis.</title>
        <authorList>
            <person name="Park J.-S."/>
        </authorList>
    </citation>
    <scope>NUCLEOTIDE SEQUENCE [LARGE SCALE GENOMIC DNA]</scope>
    <source>
        <strain evidence="1 2">2208YS6-2-32</strain>
    </source>
</reference>
<protein>
    <submittedName>
        <fullName evidence="1">Flagellar protein FlgN</fullName>
    </submittedName>
</protein>
<keyword evidence="1" id="KW-0969">Cilium</keyword>
<name>A0ABU5HXP9_9HYPH</name>
<accession>A0ABU5HXP9</accession>
<keyword evidence="1" id="KW-0966">Cell projection</keyword>
<keyword evidence="2" id="KW-1185">Reference proteome</keyword>
<dbReference type="RefSeq" id="WP_322185025.1">
    <property type="nucleotide sequence ID" value="NZ_JAXLPB010000001.1"/>
</dbReference>
<organism evidence="1 2">
    <name type="scientific">Fulvimarina uroteuthidis</name>
    <dbReference type="NCBI Taxonomy" id="3098149"/>
    <lineage>
        <taxon>Bacteria</taxon>
        <taxon>Pseudomonadati</taxon>
        <taxon>Pseudomonadota</taxon>
        <taxon>Alphaproteobacteria</taxon>
        <taxon>Hyphomicrobiales</taxon>
        <taxon>Aurantimonadaceae</taxon>
        <taxon>Fulvimarina</taxon>
    </lineage>
</organism>
<dbReference type="Proteomes" id="UP001294412">
    <property type="component" value="Unassembled WGS sequence"/>
</dbReference>
<dbReference type="EMBL" id="JAXLPB010000001">
    <property type="protein sequence ID" value="MDY8107741.1"/>
    <property type="molecule type" value="Genomic_DNA"/>
</dbReference>
<keyword evidence="1" id="KW-0282">Flagellum</keyword>
<proteinExistence type="predicted"/>
<evidence type="ECO:0000313" key="1">
    <source>
        <dbReference type="EMBL" id="MDY8107741.1"/>
    </source>
</evidence>
<comment type="caution">
    <text evidence="1">The sequence shown here is derived from an EMBL/GenBank/DDBJ whole genome shotgun (WGS) entry which is preliminary data.</text>
</comment>